<keyword evidence="4 7" id="KW-0238">DNA-binding</keyword>
<evidence type="ECO:0000313" key="12">
    <source>
        <dbReference type="Proteomes" id="UP000245992"/>
    </source>
</evidence>
<dbReference type="InterPro" id="IPR016032">
    <property type="entry name" value="Sig_transdc_resp-reg_C-effctor"/>
</dbReference>
<dbReference type="GO" id="GO:0032993">
    <property type="term" value="C:protein-DNA complex"/>
    <property type="evidence" value="ECO:0007669"/>
    <property type="project" value="TreeGrafter"/>
</dbReference>
<feature type="DNA-binding region" description="OmpR/PhoB-type" evidence="7">
    <location>
        <begin position="151"/>
        <end position="246"/>
    </location>
</feature>
<keyword evidence="1 6" id="KW-0597">Phosphoprotein</keyword>
<protein>
    <submittedName>
        <fullName evidence="11">Transcriptional regulator</fullName>
    </submittedName>
</protein>
<dbReference type="InterPro" id="IPR039420">
    <property type="entry name" value="WalR-like"/>
</dbReference>
<dbReference type="Gene3D" id="3.40.50.2300">
    <property type="match status" value="1"/>
</dbReference>
<dbReference type="Pfam" id="PF00486">
    <property type="entry name" value="Trans_reg_C"/>
    <property type="match status" value="1"/>
</dbReference>
<keyword evidence="5" id="KW-0804">Transcription</keyword>
<evidence type="ECO:0000256" key="6">
    <source>
        <dbReference type="PROSITE-ProRule" id="PRU00169"/>
    </source>
</evidence>
<dbReference type="InterPro" id="IPR001867">
    <property type="entry name" value="OmpR/PhoB-type_DNA-bd"/>
</dbReference>
<dbReference type="GO" id="GO:0005829">
    <property type="term" value="C:cytosol"/>
    <property type="evidence" value="ECO:0007669"/>
    <property type="project" value="TreeGrafter"/>
</dbReference>
<feature type="modified residue" description="4-aspartylphosphate" evidence="6">
    <location>
        <position position="77"/>
    </location>
</feature>
<dbReference type="InterPro" id="IPR011006">
    <property type="entry name" value="CheY-like_superfamily"/>
</dbReference>
<feature type="region of interest" description="Disordered" evidence="8">
    <location>
        <begin position="1"/>
        <end position="22"/>
    </location>
</feature>
<evidence type="ECO:0000256" key="4">
    <source>
        <dbReference type="ARBA" id="ARBA00023125"/>
    </source>
</evidence>
<keyword evidence="3" id="KW-0805">Transcription regulation</keyword>
<dbReference type="GO" id="GO:0000976">
    <property type="term" value="F:transcription cis-regulatory region binding"/>
    <property type="evidence" value="ECO:0007669"/>
    <property type="project" value="TreeGrafter"/>
</dbReference>
<dbReference type="PANTHER" id="PTHR48111">
    <property type="entry name" value="REGULATOR OF RPOS"/>
    <property type="match status" value="1"/>
</dbReference>
<dbReference type="Gene3D" id="6.10.250.690">
    <property type="match status" value="1"/>
</dbReference>
<dbReference type="CDD" id="cd00383">
    <property type="entry name" value="trans_reg_C"/>
    <property type="match status" value="1"/>
</dbReference>
<dbReference type="PROSITE" id="PS51755">
    <property type="entry name" value="OMPR_PHOB"/>
    <property type="match status" value="1"/>
</dbReference>
<evidence type="ECO:0000256" key="7">
    <source>
        <dbReference type="PROSITE-ProRule" id="PRU01091"/>
    </source>
</evidence>
<dbReference type="GeneID" id="95546820"/>
<proteinExistence type="predicted"/>
<organism evidence="11 12">
    <name type="scientific">Streptomyces scopuliridis RB72</name>
    <dbReference type="NCBI Taxonomy" id="1440053"/>
    <lineage>
        <taxon>Bacteria</taxon>
        <taxon>Bacillati</taxon>
        <taxon>Actinomycetota</taxon>
        <taxon>Actinomycetes</taxon>
        <taxon>Kitasatosporales</taxon>
        <taxon>Streptomycetaceae</taxon>
        <taxon>Streptomyces</taxon>
    </lineage>
</organism>
<dbReference type="STRING" id="1440053.GCA_000718095_00027"/>
<dbReference type="Gene3D" id="1.10.10.10">
    <property type="entry name" value="Winged helix-like DNA-binding domain superfamily/Winged helix DNA-binding domain"/>
    <property type="match status" value="1"/>
</dbReference>
<evidence type="ECO:0000256" key="8">
    <source>
        <dbReference type="SAM" id="MobiDB-lite"/>
    </source>
</evidence>
<dbReference type="GO" id="GO:0006355">
    <property type="term" value="P:regulation of DNA-templated transcription"/>
    <property type="evidence" value="ECO:0007669"/>
    <property type="project" value="InterPro"/>
</dbReference>
<keyword evidence="12" id="KW-1185">Reference proteome</keyword>
<evidence type="ECO:0000256" key="5">
    <source>
        <dbReference type="ARBA" id="ARBA00023163"/>
    </source>
</evidence>
<gene>
    <name evidence="11" type="ORF">Y717_13560</name>
</gene>
<dbReference type="Pfam" id="PF00072">
    <property type="entry name" value="Response_reg"/>
    <property type="match status" value="1"/>
</dbReference>
<feature type="domain" description="OmpR/PhoB-type" evidence="10">
    <location>
        <begin position="151"/>
        <end position="246"/>
    </location>
</feature>
<dbReference type="Proteomes" id="UP000245992">
    <property type="component" value="Unassembled WGS sequence"/>
</dbReference>
<dbReference type="SMART" id="SM00448">
    <property type="entry name" value="REC"/>
    <property type="match status" value="1"/>
</dbReference>
<evidence type="ECO:0000313" key="11">
    <source>
        <dbReference type="EMBL" id="PVE09016.1"/>
    </source>
</evidence>
<dbReference type="SUPFAM" id="SSF52172">
    <property type="entry name" value="CheY-like"/>
    <property type="match status" value="1"/>
</dbReference>
<evidence type="ECO:0000259" key="9">
    <source>
        <dbReference type="PROSITE" id="PS50110"/>
    </source>
</evidence>
<sequence>MHASSPLPSHSHRARSAHHDTRAVPAGSWRILVVDSDERSARDLTHSLQRHRHDARAVTTGAAALREHSDADVVLLDLDLPDIDGLEICRSIATTSDTPVLAVTAHGSELDCVLGLQAGADDYVVKPYGFRELLARVDAVMRRARPKPEAPMSMRVGPLFIERATRTVELHGRVIPLTRKEFDLLQLLASPPGEVVPRRSILQRIWHDTDMTRSRTIDTHITSLRRKLGSPDWILTVRGVGFRLVQI</sequence>
<reference evidence="11 12" key="1">
    <citation type="submission" date="2013-12" db="EMBL/GenBank/DDBJ databases">
        <title>Annotated genome of Streptomyces scopuliridis.</title>
        <authorList>
            <person name="Olson J.B."/>
        </authorList>
    </citation>
    <scope>NUCLEOTIDE SEQUENCE [LARGE SCALE GENOMIC DNA]</scope>
    <source>
        <strain evidence="11 12">RB72</strain>
    </source>
</reference>
<evidence type="ECO:0000256" key="3">
    <source>
        <dbReference type="ARBA" id="ARBA00023015"/>
    </source>
</evidence>
<evidence type="ECO:0000256" key="2">
    <source>
        <dbReference type="ARBA" id="ARBA00023012"/>
    </source>
</evidence>
<accession>A0A2T7T1K2</accession>
<name>A0A2T7T1K2_9ACTN</name>
<dbReference type="SUPFAM" id="SSF46894">
    <property type="entry name" value="C-terminal effector domain of the bipartite response regulators"/>
    <property type="match status" value="1"/>
</dbReference>
<evidence type="ECO:0000259" key="10">
    <source>
        <dbReference type="PROSITE" id="PS51755"/>
    </source>
</evidence>
<dbReference type="EMBL" id="AZSP01000250">
    <property type="protein sequence ID" value="PVE09016.1"/>
    <property type="molecule type" value="Genomic_DNA"/>
</dbReference>
<dbReference type="InterPro" id="IPR001789">
    <property type="entry name" value="Sig_transdc_resp-reg_receiver"/>
</dbReference>
<dbReference type="AlphaFoldDB" id="A0A2T7T1K2"/>
<dbReference type="SMART" id="SM00862">
    <property type="entry name" value="Trans_reg_C"/>
    <property type="match status" value="1"/>
</dbReference>
<dbReference type="PROSITE" id="PS50110">
    <property type="entry name" value="RESPONSE_REGULATORY"/>
    <property type="match status" value="1"/>
</dbReference>
<dbReference type="RefSeq" id="WP_240627783.1">
    <property type="nucleotide sequence ID" value="NZ_AZSP01000250.1"/>
</dbReference>
<feature type="domain" description="Response regulatory" evidence="9">
    <location>
        <begin position="30"/>
        <end position="141"/>
    </location>
</feature>
<evidence type="ECO:0000256" key="1">
    <source>
        <dbReference type="ARBA" id="ARBA00022553"/>
    </source>
</evidence>
<keyword evidence="2" id="KW-0902">Two-component regulatory system</keyword>
<comment type="caution">
    <text evidence="11">The sequence shown here is derived from an EMBL/GenBank/DDBJ whole genome shotgun (WGS) entry which is preliminary data.</text>
</comment>
<dbReference type="PANTHER" id="PTHR48111:SF1">
    <property type="entry name" value="TWO-COMPONENT RESPONSE REGULATOR ORR33"/>
    <property type="match status" value="1"/>
</dbReference>
<dbReference type="InterPro" id="IPR036388">
    <property type="entry name" value="WH-like_DNA-bd_sf"/>
</dbReference>
<dbReference type="GO" id="GO:0000156">
    <property type="term" value="F:phosphorelay response regulator activity"/>
    <property type="evidence" value="ECO:0007669"/>
    <property type="project" value="TreeGrafter"/>
</dbReference>